<dbReference type="InterPro" id="IPR037522">
    <property type="entry name" value="HD_GYP_dom"/>
</dbReference>
<dbReference type="EMBL" id="UOGE01000048">
    <property type="protein sequence ID" value="VAX19800.1"/>
    <property type="molecule type" value="Genomic_DNA"/>
</dbReference>
<protein>
    <recommendedName>
        <fullName evidence="1">HD-GYP domain-containing protein</fullName>
    </recommendedName>
</protein>
<organism evidence="2">
    <name type="scientific">hydrothermal vent metagenome</name>
    <dbReference type="NCBI Taxonomy" id="652676"/>
    <lineage>
        <taxon>unclassified sequences</taxon>
        <taxon>metagenomes</taxon>
        <taxon>ecological metagenomes</taxon>
    </lineage>
</organism>
<evidence type="ECO:0000313" key="2">
    <source>
        <dbReference type="EMBL" id="VAX19800.1"/>
    </source>
</evidence>
<sequence length="485" mass="55574">MKKKINIVDLKVGMFVDTIHSSWLNSPMRMDHFAVNSETKIDQLKKYGIGYVTIDTDKGVDMVSGEKKYIDADTIAFEKTFSATVCDFWINSSIPFDLYAGDNPNLKLTFKKGATYSIEVKDLFKNKGMTKVRVPTTQKAEYNRYITIIEKERGRRKELGYSDHYVDPEVVKQYIDFKENYYPLNPDSLVPGTKNNVDIFARVDEAPALTLARGITIEVETLGRWEEENTNLLIRKREIEQYQLYLQRHTRNSKNKKVKASYVIEDSKLITEELSKNPRSEKLMRHTKNAVEDITQVVLTDPLTFYSLLKINNHDYYTFTHSVNVATLCIALATEYGIEDKGELADLGLGALLHDLGKARVDKKIIDKPGKLTDDEYTQMKNHVNYGKEMLEENKLLSRLSLIPLMQHHERLNGKGYPNGLKGSDIHIFGRISAVIDFYDALTTERSYRKAFSPFDTLSLIQKEEQSYDAEVISVLVKLLSAQTV</sequence>
<gene>
    <name evidence="2" type="ORF">MNBD_NITROSPINAE02-2169</name>
</gene>
<reference evidence="2" key="1">
    <citation type="submission" date="2018-06" db="EMBL/GenBank/DDBJ databases">
        <authorList>
            <person name="Zhirakovskaya E."/>
        </authorList>
    </citation>
    <scope>NUCLEOTIDE SEQUENCE</scope>
</reference>
<dbReference type="NCBIfam" id="TIGR00277">
    <property type="entry name" value="HDIG"/>
    <property type="match status" value="1"/>
</dbReference>
<dbReference type="InterPro" id="IPR021812">
    <property type="entry name" value="DUF3391"/>
</dbReference>
<dbReference type="SUPFAM" id="SSF109604">
    <property type="entry name" value="HD-domain/PDEase-like"/>
    <property type="match status" value="1"/>
</dbReference>
<proteinExistence type="predicted"/>
<dbReference type="Pfam" id="PF13487">
    <property type="entry name" value="HD_5"/>
    <property type="match status" value="1"/>
</dbReference>
<evidence type="ECO:0000259" key="1">
    <source>
        <dbReference type="PROSITE" id="PS51832"/>
    </source>
</evidence>
<dbReference type="PROSITE" id="PS51832">
    <property type="entry name" value="HD_GYP"/>
    <property type="match status" value="1"/>
</dbReference>
<dbReference type="Gene3D" id="1.10.3210.10">
    <property type="entry name" value="Hypothetical protein af1432"/>
    <property type="match status" value="1"/>
</dbReference>
<dbReference type="CDD" id="cd00077">
    <property type="entry name" value="HDc"/>
    <property type="match status" value="1"/>
</dbReference>
<dbReference type="AlphaFoldDB" id="A0A3B1CAK1"/>
<dbReference type="PANTHER" id="PTHR43155">
    <property type="entry name" value="CYCLIC DI-GMP PHOSPHODIESTERASE PA4108-RELATED"/>
    <property type="match status" value="1"/>
</dbReference>
<dbReference type="PANTHER" id="PTHR43155:SF2">
    <property type="entry name" value="CYCLIC DI-GMP PHOSPHODIESTERASE PA4108"/>
    <property type="match status" value="1"/>
</dbReference>
<feature type="domain" description="HD-GYP" evidence="1">
    <location>
        <begin position="296"/>
        <end position="485"/>
    </location>
</feature>
<dbReference type="InterPro" id="IPR006675">
    <property type="entry name" value="HDIG_dom"/>
</dbReference>
<dbReference type="SMART" id="SM00471">
    <property type="entry name" value="HDc"/>
    <property type="match status" value="1"/>
</dbReference>
<accession>A0A3B1CAK1</accession>
<dbReference type="InterPro" id="IPR003607">
    <property type="entry name" value="HD/PDEase_dom"/>
</dbReference>
<dbReference type="Pfam" id="PF11871">
    <property type="entry name" value="DUF3391"/>
    <property type="match status" value="1"/>
</dbReference>
<name>A0A3B1CAK1_9ZZZZ</name>